<feature type="transmembrane region" description="Helical" evidence="6">
    <location>
        <begin position="105"/>
        <end position="123"/>
    </location>
</feature>
<feature type="transmembrane region" description="Helical" evidence="6">
    <location>
        <begin position="293"/>
        <end position="312"/>
    </location>
</feature>
<evidence type="ECO:0000313" key="8">
    <source>
        <dbReference type="EMBL" id="EEP29269.1"/>
    </source>
</evidence>
<feature type="transmembrane region" description="Helical" evidence="6">
    <location>
        <begin position="404"/>
        <end position="424"/>
    </location>
</feature>
<keyword evidence="4 6" id="KW-1133">Transmembrane helix</keyword>
<evidence type="ECO:0000256" key="1">
    <source>
        <dbReference type="ARBA" id="ARBA00004651"/>
    </source>
</evidence>
<feature type="transmembrane region" description="Helical" evidence="6">
    <location>
        <begin position="436"/>
        <end position="463"/>
    </location>
</feature>
<dbReference type="InterPro" id="IPR018461">
    <property type="entry name" value="Na/H_Antiport_NhaC-like_C"/>
</dbReference>
<evidence type="ECO:0000256" key="4">
    <source>
        <dbReference type="ARBA" id="ARBA00022989"/>
    </source>
</evidence>
<dbReference type="eggNOG" id="COG1757">
    <property type="taxonomic scope" value="Bacteria"/>
</dbReference>
<evidence type="ECO:0000256" key="5">
    <source>
        <dbReference type="ARBA" id="ARBA00023136"/>
    </source>
</evidence>
<feature type="transmembrane region" description="Helical" evidence="6">
    <location>
        <begin position="7"/>
        <end position="26"/>
    </location>
</feature>
<keyword evidence="2" id="KW-1003">Cell membrane</keyword>
<organism evidence="8 9">
    <name type="scientific">Shuttleworthella satelles DSM 14600</name>
    <dbReference type="NCBI Taxonomy" id="626523"/>
    <lineage>
        <taxon>Bacteria</taxon>
        <taxon>Bacillati</taxon>
        <taxon>Bacillota</taxon>
        <taxon>Clostridia</taxon>
        <taxon>Lachnospirales</taxon>
        <taxon>Lachnospiraceae</taxon>
        <taxon>Shuttleworthella</taxon>
    </lineage>
</organism>
<evidence type="ECO:0000313" key="9">
    <source>
        <dbReference type="Proteomes" id="UP000003494"/>
    </source>
</evidence>
<dbReference type="EMBL" id="ACIP02000001">
    <property type="protein sequence ID" value="EEP29269.1"/>
    <property type="molecule type" value="Genomic_DNA"/>
</dbReference>
<keyword evidence="5 6" id="KW-0472">Membrane</keyword>
<sequence>MNKKIPVTIFLVILVVLIVASFMHPVDMTALEGYVSPVYASPLALLPPVIAIALALITKEVYSSLMLGIFTGALLYSNFNMELMLNTLFFNEKGGMISKLSDTGNMGILVFLVMLGSLVAMMNRAGGSAAFGKWAAGRIKTRVGAQLATTALGVLIFVDDYFNCLTVGSVMRPVTDSHRVSRAKLAYLIDATAAPICIIAPISSWAAAVTSSVPDGSGINGFVTFLNTIPFNFYALLTIITMLYLSIRRVDFGPMREHEMNALLRGDLYTTPERDYKDDNGNFVSPRGRVIDLVLPVVVLIATCIVGMIYTGGFFSGVNFIDAFANASASKGLVMGGFAALVFTFFFYMYRDVISFTEFMNCFVEGFKAMISPILILTFAWTLSGMTNLLGADQFVSTMVAGNAAALQSLLPAVIFLVAAALAFATGTSWGTFSILIPIVVGVFPSGQMMVISIASCLAGAVAGDHCSPISDTTIMSSAGAQCHHVNHVSTQLPYAITVAAVSFVSYVISGFVKNVFLCLPIAVILMLITLRVIEQITGVEPIEHTAGKAEREKV</sequence>
<keyword evidence="9" id="KW-1185">Reference proteome</keyword>
<dbReference type="Pfam" id="PF03553">
    <property type="entry name" value="Na_H_antiporter"/>
    <property type="match status" value="1"/>
</dbReference>
<dbReference type="STRING" id="626523.GCWU000342_00625"/>
<name>C4G9H2_9FIRM</name>
<evidence type="ECO:0000256" key="3">
    <source>
        <dbReference type="ARBA" id="ARBA00022692"/>
    </source>
</evidence>
<proteinExistence type="predicted"/>
<dbReference type="GO" id="GO:0005886">
    <property type="term" value="C:plasma membrane"/>
    <property type="evidence" value="ECO:0007669"/>
    <property type="project" value="UniProtKB-SubCell"/>
</dbReference>
<feature type="transmembrane region" description="Helical" evidence="6">
    <location>
        <begin position="516"/>
        <end position="534"/>
    </location>
</feature>
<feature type="transmembrane region" description="Helical" evidence="6">
    <location>
        <begin position="65"/>
        <end position="85"/>
    </location>
</feature>
<dbReference type="AlphaFoldDB" id="C4G9H2"/>
<feature type="transmembrane region" description="Helical" evidence="6">
    <location>
        <begin position="332"/>
        <end position="350"/>
    </location>
</feature>
<comment type="subcellular location">
    <subcellularLocation>
        <location evidence="1">Cell membrane</location>
        <topology evidence="1">Multi-pass membrane protein</topology>
    </subcellularLocation>
</comment>
<gene>
    <name evidence="8" type="ORF">GCWU000342_00625</name>
</gene>
<evidence type="ECO:0000256" key="6">
    <source>
        <dbReference type="SAM" id="Phobius"/>
    </source>
</evidence>
<dbReference type="PANTHER" id="PTHR43478">
    <property type="entry name" value="NA+/H+ ANTIPORTER-RELATED"/>
    <property type="match status" value="1"/>
</dbReference>
<dbReference type="HOGENOM" id="CLU_018751_1_0_9"/>
<keyword evidence="3 6" id="KW-0812">Transmembrane</keyword>
<protein>
    <submittedName>
        <fullName evidence="8">Na+/H+ antiporter family protein</fullName>
    </submittedName>
</protein>
<reference evidence="8" key="1">
    <citation type="submission" date="2009-04" db="EMBL/GenBank/DDBJ databases">
        <authorList>
            <person name="Weinstock G."/>
            <person name="Sodergren E."/>
            <person name="Clifton S."/>
            <person name="Fulton L."/>
            <person name="Fulton B."/>
            <person name="Courtney L."/>
            <person name="Fronick C."/>
            <person name="Harrison M."/>
            <person name="Strong C."/>
            <person name="Farmer C."/>
            <person name="Delahaunty K."/>
            <person name="Markovic C."/>
            <person name="Hall O."/>
            <person name="Minx P."/>
            <person name="Tomlinson C."/>
            <person name="Mitreva M."/>
            <person name="Nelson J."/>
            <person name="Hou S."/>
            <person name="Wollam A."/>
            <person name="Pepin K.H."/>
            <person name="Johnson M."/>
            <person name="Bhonagiri V."/>
            <person name="Nash W.E."/>
            <person name="Warren W."/>
            <person name="Chinwalla A."/>
            <person name="Mardis E.R."/>
            <person name="Wilson R.K."/>
        </authorList>
    </citation>
    <scope>NUCLEOTIDE SEQUENCE [LARGE SCALE GENOMIC DNA]</scope>
    <source>
        <strain evidence="8">DSM 14600</strain>
    </source>
</reference>
<dbReference type="PANTHER" id="PTHR43478:SF1">
    <property type="entry name" value="NA+_H+ ANTIPORTER NHAC-LIKE C-TERMINAL DOMAIN-CONTAINING PROTEIN"/>
    <property type="match status" value="1"/>
</dbReference>
<feature type="transmembrane region" description="Helical" evidence="6">
    <location>
        <begin position="362"/>
        <end position="384"/>
    </location>
</feature>
<feature type="transmembrane region" description="Helical" evidence="6">
    <location>
        <begin position="185"/>
        <end position="208"/>
    </location>
</feature>
<evidence type="ECO:0000256" key="2">
    <source>
        <dbReference type="ARBA" id="ARBA00022475"/>
    </source>
</evidence>
<evidence type="ECO:0000259" key="7">
    <source>
        <dbReference type="Pfam" id="PF03553"/>
    </source>
</evidence>
<feature type="transmembrane region" description="Helical" evidence="6">
    <location>
        <begin position="38"/>
        <end position="58"/>
    </location>
</feature>
<dbReference type="RefSeq" id="WP_006905657.1">
    <property type="nucleotide sequence ID" value="NZ_GG665866.1"/>
</dbReference>
<dbReference type="Proteomes" id="UP000003494">
    <property type="component" value="Unassembled WGS sequence"/>
</dbReference>
<feature type="transmembrane region" description="Helical" evidence="6">
    <location>
        <begin position="228"/>
        <end position="247"/>
    </location>
</feature>
<accession>C4G9H2</accession>
<feature type="domain" description="Na+/H+ antiporter NhaC-like C-terminal" evidence="7">
    <location>
        <begin position="214"/>
        <end position="512"/>
    </location>
</feature>
<comment type="caution">
    <text evidence="8">The sequence shown here is derived from an EMBL/GenBank/DDBJ whole genome shotgun (WGS) entry which is preliminary data.</text>
</comment>